<evidence type="ECO:0000256" key="9">
    <source>
        <dbReference type="ARBA" id="ARBA00022842"/>
    </source>
</evidence>
<dbReference type="GO" id="GO:0048476">
    <property type="term" value="C:Holliday junction resolvase complex"/>
    <property type="evidence" value="ECO:0007669"/>
    <property type="project" value="InterPro"/>
</dbReference>
<evidence type="ECO:0000256" key="5">
    <source>
        <dbReference type="ARBA" id="ARBA00022723"/>
    </source>
</evidence>
<sequence>MSNEKAPLKSTTQPKDTSKTKKRKKSGSGSGSDKEGKEDNHKNKKKKKNENGEGTTKEKQKTTTTKKKKMDSDEEELPKAKPKQDKVKKPRKKLRKTKEEAIQEMLVKIDLRLCEDCQGSQLVDMLKEKKCSVEVSELPVKGSIEWRRNTEEYRTSDFNSVEYVLLWLPGSEVTKLIMDNICLSEFITRLDEFYESSTKYIFLIENLSSWEKAAETIYQRNYRNEVLGIGKDKKNKLSKSDIEEAFIALQMDNHVQIVRTENQQETWAYICRLTYGKNLQYLSHFALKLQEENLQKHSQKPGCFN</sequence>
<dbReference type="GO" id="GO:0000712">
    <property type="term" value="P:resolution of meiotic recombination intermediates"/>
    <property type="evidence" value="ECO:0007669"/>
    <property type="project" value="TreeGrafter"/>
</dbReference>
<dbReference type="InterPro" id="IPR033310">
    <property type="entry name" value="Mms4/EME1/EME2"/>
</dbReference>
<comment type="subcellular location">
    <subcellularLocation>
        <location evidence="2">Nucleus</location>
    </subcellularLocation>
</comment>
<dbReference type="PANTHER" id="PTHR21077:SF5">
    <property type="entry name" value="CROSSOVER JUNCTION ENDONUCLEASE MMS4"/>
    <property type="match status" value="1"/>
</dbReference>
<evidence type="ECO:0000256" key="11">
    <source>
        <dbReference type="ARBA" id="ARBA00023204"/>
    </source>
</evidence>
<feature type="compositionally biased region" description="Basic and acidic residues" evidence="14">
    <location>
        <begin position="32"/>
        <end position="41"/>
    </location>
</feature>
<comment type="cofactor">
    <cofactor evidence="1">
        <name>Mg(2+)</name>
        <dbReference type="ChEBI" id="CHEBI:18420"/>
    </cofactor>
</comment>
<keyword evidence="4" id="KW-0540">Nuclease</keyword>
<dbReference type="GO" id="GO:0006302">
    <property type="term" value="P:double-strand break repair"/>
    <property type="evidence" value="ECO:0007669"/>
    <property type="project" value="TreeGrafter"/>
</dbReference>
<feature type="compositionally biased region" description="Basic and acidic residues" evidence="14">
    <location>
        <begin position="77"/>
        <end position="87"/>
    </location>
</feature>
<reference evidence="16" key="1">
    <citation type="journal article" date="2020" name="J. Eukaryot. Microbiol.">
        <title>De novo Sequencing, Assembly and Annotation of the Transcriptome for the Free-Living Testate Amoeba Arcella intermedia.</title>
        <authorList>
            <person name="Ribeiro G.M."/>
            <person name="Porfirio-Sousa A.L."/>
            <person name="Maurer-Alcala X.X."/>
            <person name="Katz L.A."/>
            <person name="Lahr D.J.G."/>
        </authorList>
    </citation>
    <scope>NUCLEOTIDE SEQUENCE</scope>
</reference>
<feature type="compositionally biased region" description="Basic and acidic residues" evidence="14">
    <location>
        <begin position="49"/>
        <end position="61"/>
    </location>
</feature>
<evidence type="ECO:0000313" key="16">
    <source>
        <dbReference type="EMBL" id="NDV34098.1"/>
    </source>
</evidence>
<evidence type="ECO:0000256" key="8">
    <source>
        <dbReference type="ARBA" id="ARBA00022801"/>
    </source>
</evidence>
<evidence type="ECO:0000256" key="4">
    <source>
        <dbReference type="ARBA" id="ARBA00022722"/>
    </source>
</evidence>
<comment type="similarity">
    <text evidence="3">Belongs to the EME1/MMS4 family.</text>
</comment>
<keyword evidence="10" id="KW-0233">DNA recombination</keyword>
<evidence type="ECO:0000256" key="7">
    <source>
        <dbReference type="ARBA" id="ARBA00022763"/>
    </source>
</evidence>
<dbReference type="GO" id="GO:0003677">
    <property type="term" value="F:DNA binding"/>
    <property type="evidence" value="ECO:0007669"/>
    <property type="project" value="InterPro"/>
</dbReference>
<evidence type="ECO:0000256" key="14">
    <source>
        <dbReference type="SAM" id="MobiDB-lite"/>
    </source>
</evidence>
<evidence type="ECO:0000259" key="15">
    <source>
        <dbReference type="Pfam" id="PF02732"/>
    </source>
</evidence>
<evidence type="ECO:0000256" key="3">
    <source>
        <dbReference type="ARBA" id="ARBA00005313"/>
    </source>
</evidence>
<dbReference type="GO" id="GO:0031297">
    <property type="term" value="P:replication fork processing"/>
    <property type="evidence" value="ECO:0007669"/>
    <property type="project" value="TreeGrafter"/>
</dbReference>
<dbReference type="InterPro" id="IPR006166">
    <property type="entry name" value="ERCC4_domain"/>
</dbReference>
<keyword evidence="9" id="KW-0460">Magnesium</keyword>
<evidence type="ECO:0000256" key="10">
    <source>
        <dbReference type="ARBA" id="ARBA00023172"/>
    </source>
</evidence>
<keyword evidence="7" id="KW-0227">DNA damage</keyword>
<dbReference type="GO" id="GO:0031573">
    <property type="term" value="P:mitotic intra-S DNA damage checkpoint signaling"/>
    <property type="evidence" value="ECO:0007669"/>
    <property type="project" value="TreeGrafter"/>
</dbReference>
<keyword evidence="6" id="KW-0255">Endonuclease</keyword>
<evidence type="ECO:0000256" key="1">
    <source>
        <dbReference type="ARBA" id="ARBA00001946"/>
    </source>
</evidence>
<keyword evidence="11" id="KW-0234">DNA repair</keyword>
<evidence type="ECO:0000256" key="6">
    <source>
        <dbReference type="ARBA" id="ARBA00022759"/>
    </source>
</evidence>
<dbReference type="GO" id="GO:0008821">
    <property type="term" value="F:crossover junction DNA endonuclease activity"/>
    <property type="evidence" value="ECO:0007669"/>
    <property type="project" value="TreeGrafter"/>
</dbReference>
<name>A0A6B2LBK0_9EUKA</name>
<evidence type="ECO:0000256" key="13">
    <source>
        <dbReference type="ARBA" id="ARBA00023254"/>
    </source>
</evidence>
<keyword evidence="13" id="KW-0469">Meiosis</keyword>
<feature type="compositionally biased region" description="Polar residues" evidence="14">
    <location>
        <begin position="1"/>
        <end position="14"/>
    </location>
</feature>
<dbReference type="GO" id="GO:0005634">
    <property type="term" value="C:nucleus"/>
    <property type="evidence" value="ECO:0007669"/>
    <property type="project" value="UniProtKB-SubCell"/>
</dbReference>
<proteinExistence type="inferred from homology"/>
<dbReference type="PANTHER" id="PTHR21077">
    <property type="entry name" value="EME1 PROTEIN"/>
    <property type="match status" value="1"/>
</dbReference>
<feature type="region of interest" description="Disordered" evidence="14">
    <location>
        <begin position="1"/>
        <end position="96"/>
    </location>
</feature>
<keyword evidence="8" id="KW-0378">Hydrolase</keyword>
<keyword evidence="5" id="KW-0479">Metal-binding</keyword>
<protein>
    <recommendedName>
        <fullName evidence="15">ERCC4 domain-containing protein</fullName>
    </recommendedName>
</protein>
<dbReference type="AlphaFoldDB" id="A0A6B2LBK0"/>
<dbReference type="Pfam" id="PF02732">
    <property type="entry name" value="ERCC4"/>
    <property type="match status" value="1"/>
</dbReference>
<dbReference type="GO" id="GO:0046872">
    <property type="term" value="F:metal ion binding"/>
    <property type="evidence" value="ECO:0007669"/>
    <property type="project" value="UniProtKB-KW"/>
</dbReference>
<accession>A0A6B2LBK0</accession>
<evidence type="ECO:0000256" key="12">
    <source>
        <dbReference type="ARBA" id="ARBA00023242"/>
    </source>
</evidence>
<feature type="domain" description="ERCC4" evidence="15">
    <location>
        <begin position="120"/>
        <end position="273"/>
    </location>
</feature>
<dbReference type="EMBL" id="GIBP01005129">
    <property type="protein sequence ID" value="NDV34098.1"/>
    <property type="molecule type" value="Transcribed_RNA"/>
</dbReference>
<dbReference type="Gene3D" id="3.40.50.10130">
    <property type="match status" value="1"/>
</dbReference>
<organism evidence="16">
    <name type="scientific">Arcella intermedia</name>
    <dbReference type="NCBI Taxonomy" id="1963864"/>
    <lineage>
        <taxon>Eukaryota</taxon>
        <taxon>Amoebozoa</taxon>
        <taxon>Tubulinea</taxon>
        <taxon>Elardia</taxon>
        <taxon>Arcellinida</taxon>
        <taxon>Sphaerothecina</taxon>
        <taxon>Arcellidae</taxon>
        <taxon>Arcella</taxon>
    </lineage>
</organism>
<evidence type="ECO:0000256" key="2">
    <source>
        <dbReference type="ARBA" id="ARBA00004123"/>
    </source>
</evidence>
<keyword evidence="12" id="KW-0539">Nucleus</keyword>